<dbReference type="AlphaFoldDB" id="A0A9Q5P178"/>
<evidence type="ECO:0000313" key="9">
    <source>
        <dbReference type="EMBL" id="OFI47074.1"/>
    </source>
</evidence>
<evidence type="ECO:0000256" key="3">
    <source>
        <dbReference type="ARBA" id="ARBA00023136"/>
    </source>
</evidence>
<dbReference type="EMBL" id="MKIQ01000026">
    <property type="protein sequence ID" value="OFI47074.1"/>
    <property type="molecule type" value="Genomic_DNA"/>
</dbReference>
<evidence type="ECO:0000256" key="5">
    <source>
        <dbReference type="ARBA" id="ARBA00023288"/>
    </source>
</evidence>
<dbReference type="Gene3D" id="3.40.190.10">
    <property type="entry name" value="Periplasmic binding protein-like II"/>
    <property type="match status" value="2"/>
</dbReference>
<dbReference type="RefSeq" id="WP_070787672.1">
    <property type="nucleotide sequence ID" value="NZ_CP075561.1"/>
</dbReference>
<feature type="signal peptide" evidence="8">
    <location>
        <begin position="1"/>
        <end position="28"/>
    </location>
</feature>
<protein>
    <recommendedName>
        <fullName evidence="6">Lipoprotein</fullName>
    </recommendedName>
</protein>
<dbReference type="GO" id="GO:0016020">
    <property type="term" value="C:membrane"/>
    <property type="evidence" value="ECO:0007669"/>
    <property type="project" value="UniProtKB-SubCell"/>
</dbReference>
<dbReference type="PANTHER" id="PTHR30429">
    <property type="entry name" value="D-METHIONINE-BINDING LIPOPROTEIN METQ"/>
    <property type="match status" value="1"/>
</dbReference>
<evidence type="ECO:0000256" key="4">
    <source>
        <dbReference type="ARBA" id="ARBA00023139"/>
    </source>
</evidence>
<evidence type="ECO:0000313" key="10">
    <source>
        <dbReference type="Proteomes" id="UP000177273"/>
    </source>
</evidence>
<dbReference type="SUPFAM" id="SSF53850">
    <property type="entry name" value="Periplasmic binding protein-like II"/>
    <property type="match status" value="1"/>
</dbReference>
<evidence type="ECO:0000256" key="7">
    <source>
        <dbReference type="PIRSR" id="PIRSR002854-1"/>
    </source>
</evidence>
<evidence type="ECO:0000256" key="2">
    <source>
        <dbReference type="ARBA" id="ARBA00022729"/>
    </source>
</evidence>
<dbReference type="Proteomes" id="UP000177273">
    <property type="component" value="Unassembled WGS sequence"/>
</dbReference>
<feature type="chain" id="PRO_5040440293" description="Lipoprotein" evidence="8">
    <location>
        <begin position="29"/>
        <end position="282"/>
    </location>
</feature>
<comment type="caution">
    <text evidence="9">The sequence shown here is derived from an EMBL/GenBank/DDBJ whole genome shotgun (WGS) entry which is preliminary data.</text>
</comment>
<name>A0A9Q5P178_9LACT</name>
<proteinExistence type="inferred from homology"/>
<evidence type="ECO:0000256" key="1">
    <source>
        <dbReference type="ARBA" id="ARBA00004635"/>
    </source>
</evidence>
<evidence type="ECO:0000256" key="8">
    <source>
        <dbReference type="SAM" id="SignalP"/>
    </source>
</evidence>
<dbReference type="InterPro" id="IPR004872">
    <property type="entry name" value="Lipoprotein_NlpA"/>
</dbReference>
<keyword evidence="10" id="KW-1185">Reference proteome</keyword>
<organism evidence="9 10">
    <name type="scientific">Floricoccus penangensis</name>
    <dbReference type="NCBI Taxonomy" id="1859475"/>
    <lineage>
        <taxon>Bacteria</taxon>
        <taxon>Bacillati</taxon>
        <taxon>Bacillota</taxon>
        <taxon>Bacilli</taxon>
        <taxon>Lactobacillales</taxon>
        <taxon>Streptococcaceae</taxon>
        <taxon>Floricoccus</taxon>
    </lineage>
</organism>
<dbReference type="PIRSF" id="PIRSF002854">
    <property type="entry name" value="MetQ"/>
    <property type="match status" value="1"/>
</dbReference>
<accession>A0A9Q5P178</accession>
<dbReference type="PANTHER" id="PTHR30429:SF3">
    <property type="entry name" value="LIPOPROTEIN"/>
    <property type="match status" value="1"/>
</dbReference>
<keyword evidence="4" id="KW-0564">Palmitate</keyword>
<keyword evidence="3" id="KW-0472">Membrane</keyword>
<feature type="lipid moiety-binding region" description="S-diacylglycerol cysteine" evidence="7">
    <location>
        <position position="22"/>
    </location>
</feature>
<sequence>MKKSKLFTGIIAAATILTLVACGNKAKAAASNKEGEKERTYTIGVVSDTAKLTWDEVAKVVEKDGIKIKLKQFSDYNTPNDALADGSIDLNAFQHIAFMENYNKEKKQDLVSIGYTFVSPLGLYSNKIKDYKDIKNGDKIAIPNDVTNGGRALQLLDAIQVIKLKDDAPKSPSIKDIDKYIKDVKIEELDASQTAATLPDVTAAVINTNYAVDSGLKPKKDAIYLDTDNLSKVGDIYKNIIAVKAENKDNPDFAKIVKAYQTDKTIEISDKESDGNDIPAWK</sequence>
<keyword evidence="5 6" id="KW-0449">Lipoprotein</keyword>
<keyword evidence="2 8" id="KW-0732">Signal</keyword>
<dbReference type="Pfam" id="PF03180">
    <property type="entry name" value="Lipoprotein_9"/>
    <property type="match status" value="1"/>
</dbReference>
<comment type="similarity">
    <text evidence="6">Belongs to the nlpA lipoprotein family.</text>
</comment>
<comment type="subcellular location">
    <subcellularLocation>
        <location evidence="1">Membrane</location>
        <topology evidence="1">Lipid-anchor</topology>
    </subcellularLocation>
</comment>
<reference evidence="10" key="1">
    <citation type="submission" date="2016-09" db="EMBL/GenBank/DDBJ databases">
        <title>Draft genome sequence of a novel species of the family Streptococcaceae isolated from flowers.</title>
        <authorList>
            <person name="Chuah L.-O."/>
            <person name="Yap K.-P."/>
            <person name="Thong K.L."/>
            <person name="Liong M.T."/>
            <person name="Ahmad R."/>
            <person name="Rusul G."/>
        </authorList>
    </citation>
    <scope>NUCLEOTIDE SEQUENCE [LARGE SCALE GENOMIC DNA]</scope>
    <source>
        <strain evidence="10">HibF3</strain>
    </source>
</reference>
<dbReference type="PROSITE" id="PS51257">
    <property type="entry name" value="PROKAR_LIPOPROTEIN"/>
    <property type="match status" value="1"/>
</dbReference>
<evidence type="ECO:0000256" key="6">
    <source>
        <dbReference type="PIRNR" id="PIRNR002854"/>
    </source>
</evidence>
<gene>
    <name evidence="9" type="ORF">BG262_01730</name>
</gene>
<dbReference type="OrthoDB" id="9812878at2"/>